<evidence type="ECO:0000313" key="4">
    <source>
        <dbReference type="RefSeq" id="XP_013793023.2"/>
    </source>
</evidence>
<dbReference type="GeneID" id="106476955"/>
<feature type="domain" description="Nucleoside phosphorylase" evidence="2">
    <location>
        <begin position="1"/>
        <end position="196"/>
    </location>
</feature>
<dbReference type="NCBIfam" id="TIGR01719">
    <property type="entry name" value="euk_UDPppase"/>
    <property type="match status" value="1"/>
</dbReference>
<evidence type="ECO:0000259" key="2">
    <source>
        <dbReference type="Pfam" id="PF01048"/>
    </source>
</evidence>
<dbReference type="SUPFAM" id="SSF53167">
    <property type="entry name" value="Purine and uridine phosphorylases"/>
    <property type="match status" value="1"/>
</dbReference>
<organism evidence="3 4">
    <name type="scientific">Limulus polyphemus</name>
    <name type="common">Atlantic horseshoe crab</name>
    <dbReference type="NCBI Taxonomy" id="6850"/>
    <lineage>
        <taxon>Eukaryota</taxon>
        <taxon>Metazoa</taxon>
        <taxon>Ecdysozoa</taxon>
        <taxon>Arthropoda</taxon>
        <taxon>Chelicerata</taxon>
        <taxon>Merostomata</taxon>
        <taxon>Xiphosura</taxon>
        <taxon>Limulidae</taxon>
        <taxon>Limulus</taxon>
    </lineage>
</organism>
<evidence type="ECO:0000256" key="1">
    <source>
        <dbReference type="ARBA" id="ARBA00010456"/>
    </source>
</evidence>
<dbReference type="InterPro" id="IPR035994">
    <property type="entry name" value="Nucleoside_phosphorylase_sf"/>
</dbReference>
<gene>
    <name evidence="4" type="primary">LOC106476955</name>
</gene>
<name>A0ABM1C2F0_LIMPO</name>
<proteinExistence type="inferred from homology"/>
<keyword evidence="3" id="KW-1185">Reference proteome</keyword>
<dbReference type="Gene3D" id="3.40.50.1580">
    <property type="entry name" value="Nucleoside phosphorylase domain"/>
    <property type="match status" value="1"/>
</dbReference>
<dbReference type="RefSeq" id="XP_013793023.2">
    <property type="nucleotide sequence ID" value="XM_013937569.2"/>
</dbReference>
<protein>
    <submittedName>
        <fullName evidence="4">Uridine phosphorylase 1-like</fullName>
    </submittedName>
</protein>
<dbReference type="InterPro" id="IPR010059">
    <property type="entry name" value="Uridine_phosphorylase_euk"/>
</dbReference>
<reference evidence="4" key="1">
    <citation type="submission" date="2025-08" db="UniProtKB">
        <authorList>
            <consortium name="RefSeq"/>
        </authorList>
    </citation>
    <scope>IDENTIFICATION</scope>
    <source>
        <tissue evidence="4">Muscle</tissue>
    </source>
</reference>
<dbReference type="PANTHER" id="PTHR43691">
    <property type="entry name" value="URIDINE PHOSPHORYLASE"/>
    <property type="match status" value="1"/>
</dbReference>
<dbReference type="Pfam" id="PF01048">
    <property type="entry name" value="PNP_UDP_1"/>
    <property type="match status" value="1"/>
</dbReference>
<accession>A0ABM1C2F0</accession>
<comment type="similarity">
    <text evidence="1">Belongs to the PNP/UDP phosphorylase family.</text>
</comment>
<dbReference type="PANTHER" id="PTHR43691:SF11">
    <property type="entry name" value="FI09636P-RELATED"/>
    <property type="match status" value="1"/>
</dbReference>
<dbReference type="InterPro" id="IPR000845">
    <property type="entry name" value="Nucleoside_phosphorylase_d"/>
</dbReference>
<dbReference type="Proteomes" id="UP000694941">
    <property type="component" value="Unplaced"/>
</dbReference>
<sequence length="202" mass="22513">MGVPSLSVMLHEVIKLLYYAKCKDVTFLRIGTCGGIGLQPGTTVITETVVDGLLRPYLEMPVLGQIVRRPAKLDPTLVEELKSIAEQQLPQIPVTVGKTLCTQDFYEGQGRLDGAFCCYTEREKTEYLHHLKHVGIINIEMESLAFAAICNYCNLRGAVMCVSILDRLQGDQIQANKATLEDWQRRPQEVAASFIKSRLAKS</sequence>
<evidence type="ECO:0000313" key="3">
    <source>
        <dbReference type="Proteomes" id="UP000694941"/>
    </source>
</evidence>